<evidence type="ECO:0000313" key="2">
    <source>
        <dbReference type="EMBL" id="CAD8146683.1"/>
    </source>
</evidence>
<dbReference type="Proteomes" id="UP000683925">
    <property type="component" value="Unassembled WGS sequence"/>
</dbReference>
<feature type="compositionally biased region" description="Polar residues" evidence="1">
    <location>
        <begin position="162"/>
        <end position="177"/>
    </location>
</feature>
<dbReference type="OrthoDB" id="302210at2759"/>
<name>A0A8S1T305_PAROT</name>
<dbReference type="EMBL" id="CAJJDP010000019">
    <property type="protein sequence ID" value="CAD8146683.1"/>
    <property type="molecule type" value="Genomic_DNA"/>
</dbReference>
<dbReference type="OMA" id="QMSIAEY"/>
<accession>A0A8S1T305</accession>
<dbReference type="AlphaFoldDB" id="A0A8S1T305"/>
<keyword evidence="3" id="KW-1185">Reference proteome</keyword>
<sequence>MYVYEFQRKAREYLLGQKLSLKSITQKYNKEKLEQQRSFKQMSSILNSKTESSVIITDSLITEIRQQKKEKAFLIRKSPDNYKNYLEKKKYNSIYARQITPVRQMSIAEYVYPEPIRHVRNKQVTQTSAFKNFVAQKHIKTEDSAHQQLITARSKKPFQRYVSESSKQPQPKKNLINQNKQMEQLRKLSGWSINSNESKF</sequence>
<evidence type="ECO:0000313" key="3">
    <source>
        <dbReference type="Proteomes" id="UP000683925"/>
    </source>
</evidence>
<proteinExistence type="predicted"/>
<gene>
    <name evidence="2" type="ORF">POCTA_138.1.T0190053</name>
</gene>
<protein>
    <submittedName>
        <fullName evidence="2">Uncharacterized protein</fullName>
    </submittedName>
</protein>
<reference evidence="2" key="1">
    <citation type="submission" date="2021-01" db="EMBL/GenBank/DDBJ databases">
        <authorList>
            <consortium name="Genoscope - CEA"/>
            <person name="William W."/>
        </authorList>
    </citation>
    <scope>NUCLEOTIDE SEQUENCE</scope>
</reference>
<evidence type="ECO:0000256" key="1">
    <source>
        <dbReference type="SAM" id="MobiDB-lite"/>
    </source>
</evidence>
<feature type="region of interest" description="Disordered" evidence="1">
    <location>
        <begin position="157"/>
        <end position="177"/>
    </location>
</feature>
<organism evidence="2 3">
    <name type="scientific">Paramecium octaurelia</name>
    <dbReference type="NCBI Taxonomy" id="43137"/>
    <lineage>
        <taxon>Eukaryota</taxon>
        <taxon>Sar</taxon>
        <taxon>Alveolata</taxon>
        <taxon>Ciliophora</taxon>
        <taxon>Intramacronucleata</taxon>
        <taxon>Oligohymenophorea</taxon>
        <taxon>Peniculida</taxon>
        <taxon>Parameciidae</taxon>
        <taxon>Paramecium</taxon>
    </lineage>
</organism>
<comment type="caution">
    <text evidence="2">The sequence shown here is derived from an EMBL/GenBank/DDBJ whole genome shotgun (WGS) entry which is preliminary data.</text>
</comment>